<keyword evidence="3" id="KW-1185">Reference proteome</keyword>
<dbReference type="Proteomes" id="UP001189429">
    <property type="component" value="Unassembled WGS sequence"/>
</dbReference>
<accession>A0ABN9PCJ6</accession>
<evidence type="ECO:0000256" key="1">
    <source>
        <dbReference type="SAM" id="MobiDB-lite"/>
    </source>
</evidence>
<reference evidence="2" key="1">
    <citation type="submission" date="2023-10" db="EMBL/GenBank/DDBJ databases">
        <authorList>
            <person name="Chen Y."/>
            <person name="Shah S."/>
            <person name="Dougan E. K."/>
            <person name="Thang M."/>
            <person name="Chan C."/>
        </authorList>
    </citation>
    <scope>NUCLEOTIDE SEQUENCE [LARGE SCALE GENOMIC DNA]</scope>
</reference>
<comment type="caution">
    <text evidence="2">The sequence shown here is derived from an EMBL/GenBank/DDBJ whole genome shotgun (WGS) entry which is preliminary data.</text>
</comment>
<organism evidence="2 3">
    <name type="scientific">Prorocentrum cordatum</name>
    <dbReference type="NCBI Taxonomy" id="2364126"/>
    <lineage>
        <taxon>Eukaryota</taxon>
        <taxon>Sar</taxon>
        <taxon>Alveolata</taxon>
        <taxon>Dinophyceae</taxon>
        <taxon>Prorocentrales</taxon>
        <taxon>Prorocentraceae</taxon>
        <taxon>Prorocentrum</taxon>
    </lineage>
</organism>
<feature type="region of interest" description="Disordered" evidence="1">
    <location>
        <begin position="1"/>
        <end position="20"/>
    </location>
</feature>
<sequence>MTEPASRAGGAPAQGPADAGRPGFATCQLVSWVSHEIVQEPLHALVVQARFAHVLDRASLRGDAEILGTLLCGDLACASLLEPPWAMVPEGSHVRHKHHQLREGKVELQSHGWLLCSHPRHGDLLTRVPPDWARQRFEEGGFLQLPHADTLCAKLEPHTPATAATKVPRAGFTVKVVAAYGVPWIVEHEQVAVRREPSAAAELLGIMVKGDVVGVSGCRGDWVELARDSEVRCSRPGSGALAVNLGAVSPIRQTSAPCPTSGPRAHGDGGAAVFEDAPAAQAWMMKRHPKLGQLLRRMSKPKGGLGENCVASEARRRLYSEVVGICYRRIYEENLQSLWDGERDKLPSRESLETKLFDDSASIVHVAAAGRLAGGAIVRRFSVRARQVVQGNSHLNLQGPISDLDCCIGRTTIGYIDSCAAEAGLRAGRTIWATLSAMRCVCLACHSILLQQTVDFWRSCGMRKLDPACERDCEEFRKLIMVRTAGRVVCELADVVRELPPSHLPLFVWVSAQYLEDVDGPHAGYVFAPDDDSDA</sequence>
<proteinExistence type="predicted"/>
<dbReference type="EMBL" id="CAUYUJ010000447">
    <property type="protein sequence ID" value="CAK0790576.1"/>
    <property type="molecule type" value="Genomic_DNA"/>
</dbReference>
<gene>
    <name evidence="2" type="ORF">PCOR1329_LOCUS1830</name>
</gene>
<protein>
    <submittedName>
        <fullName evidence="2">Uncharacterized protein</fullName>
    </submittedName>
</protein>
<name>A0ABN9PCJ6_9DINO</name>
<evidence type="ECO:0000313" key="2">
    <source>
        <dbReference type="EMBL" id="CAK0790576.1"/>
    </source>
</evidence>
<evidence type="ECO:0000313" key="3">
    <source>
        <dbReference type="Proteomes" id="UP001189429"/>
    </source>
</evidence>